<dbReference type="AlphaFoldDB" id="A0A366LBW0"/>
<gene>
    <name evidence="1" type="ORF">DRW42_02585</name>
</gene>
<evidence type="ECO:0000313" key="2">
    <source>
        <dbReference type="Proteomes" id="UP000252081"/>
    </source>
</evidence>
<reference evidence="1 2" key="1">
    <citation type="submission" date="2018-07" db="EMBL/GenBank/DDBJ databases">
        <title>A draft genome of a endophytic bacteria, a new species of Pedobacter.</title>
        <authorList>
            <person name="Zhang Z.D."/>
            <person name="Chen Z.J."/>
        </authorList>
    </citation>
    <scope>NUCLEOTIDE SEQUENCE [LARGE SCALE GENOMIC DNA]</scope>
    <source>
        <strain evidence="1 2">RS10</strain>
    </source>
</reference>
<name>A0A366LBW0_9SPHI</name>
<keyword evidence="2" id="KW-1185">Reference proteome</keyword>
<dbReference type="RefSeq" id="WP_113947285.1">
    <property type="nucleotide sequence ID" value="NZ_QNQU01000002.1"/>
</dbReference>
<sequence>MNKFSQLLCISVALFVSGCQNKQNSDQWDNACLDPGLPKNIIYHELDQKGEIFSFYEKHDKSKRTSNVSYFSYGIHEKRDTSGTTYNNCRAYYSGSDTLLINIGINGPFGGQGLLIKYVNKKFNTEAYMHTDLVIEGEMAPNQKIIYQKLSLNKENYEIGDSLFGKIEFKSIDLDYSGDTILRSGHGNFRALVKEQKKLKY</sequence>
<dbReference type="EMBL" id="QNQU01000002">
    <property type="protein sequence ID" value="RBQ11371.1"/>
    <property type="molecule type" value="Genomic_DNA"/>
</dbReference>
<evidence type="ECO:0008006" key="3">
    <source>
        <dbReference type="Google" id="ProtNLM"/>
    </source>
</evidence>
<organism evidence="1 2">
    <name type="scientific">Pedobacter miscanthi</name>
    <dbReference type="NCBI Taxonomy" id="2259170"/>
    <lineage>
        <taxon>Bacteria</taxon>
        <taxon>Pseudomonadati</taxon>
        <taxon>Bacteroidota</taxon>
        <taxon>Sphingobacteriia</taxon>
        <taxon>Sphingobacteriales</taxon>
        <taxon>Sphingobacteriaceae</taxon>
        <taxon>Pedobacter</taxon>
    </lineage>
</organism>
<proteinExistence type="predicted"/>
<evidence type="ECO:0000313" key="1">
    <source>
        <dbReference type="EMBL" id="RBQ11371.1"/>
    </source>
</evidence>
<dbReference type="PROSITE" id="PS51257">
    <property type="entry name" value="PROKAR_LIPOPROTEIN"/>
    <property type="match status" value="1"/>
</dbReference>
<protein>
    <recommendedName>
        <fullName evidence="3">Lipoprotein</fullName>
    </recommendedName>
</protein>
<dbReference type="Proteomes" id="UP000252081">
    <property type="component" value="Unassembled WGS sequence"/>
</dbReference>
<accession>A0A366LBW0</accession>
<comment type="caution">
    <text evidence="1">The sequence shown here is derived from an EMBL/GenBank/DDBJ whole genome shotgun (WGS) entry which is preliminary data.</text>
</comment>
<dbReference type="OrthoDB" id="1254750at2"/>